<evidence type="ECO:0000313" key="2">
    <source>
        <dbReference type="Proteomes" id="UP000694050"/>
    </source>
</evidence>
<reference evidence="1" key="1">
    <citation type="submission" date="2021-04" db="EMBL/GenBank/DDBJ databases">
        <title>First draft genome resource for Brassicaceae pathogens Fusarium oxysporum f. sp. raphani and Fusarium oxysporum f. sp. rapae.</title>
        <authorList>
            <person name="Asai S."/>
        </authorList>
    </citation>
    <scope>NUCLEOTIDE SEQUENCE</scope>
    <source>
        <strain evidence="1">Tf1208</strain>
    </source>
</reference>
<dbReference type="EMBL" id="JAELUQ010000010">
    <property type="protein sequence ID" value="KAG7407121.1"/>
    <property type="molecule type" value="Genomic_DNA"/>
</dbReference>
<name>A0A8J5U0I0_FUSOX</name>
<gene>
    <name evidence="1" type="ORF">Forpe1208_v013539</name>
</gene>
<dbReference type="Proteomes" id="UP000694050">
    <property type="component" value="Unassembled WGS sequence"/>
</dbReference>
<sequence length="261" mass="30231">MSRSRKVTKHPRFRDIDAWEALKRRELDYAINLLVSGEWIIDSVVKDGWSSLDVRVSSERCHETALLALTLRRLVLDYLRDSNLHEEFKTLTVEYRTGHAEVFKLEDVYIENSARYNSVLELIVDFMGPDWTIFIASARTLASFSVLSTMERGLNIYYRRLGDVLVATSKEQRAAGMGEYYDTEFRPKAFDTKPRVCKTLPEQIREVFHFPKAKKINPRQKEHPIVIGSFSSSMQILITLCCLYNIPATLCMPRLRISSNK</sequence>
<accession>A0A8J5U0I0</accession>
<proteinExistence type="predicted"/>
<comment type="caution">
    <text evidence="1">The sequence shown here is derived from an EMBL/GenBank/DDBJ whole genome shotgun (WGS) entry which is preliminary data.</text>
</comment>
<protein>
    <submittedName>
        <fullName evidence="1">Uncharacterized protein</fullName>
    </submittedName>
</protein>
<organism evidence="1 2">
    <name type="scientific">Fusarium oxysporum f. sp. rapae</name>
    <dbReference type="NCBI Taxonomy" id="485398"/>
    <lineage>
        <taxon>Eukaryota</taxon>
        <taxon>Fungi</taxon>
        <taxon>Dikarya</taxon>
        <taxon>Ascomycota</taxon>
        <taxon>Pezizomycotina</taxon>
        <taxon>Sordariomycetes</taxon>
        <taxon>Hypocreomycetidae</taxon>
        <taxon>Hypocreales</taxon>
        <taxon>Nectriaceae</taxon>
        <taxon>Fusarium</taxon>
        <taxon>Fusarium oxysporum species complex</taxon>
    </lineage>
</organism>
<evidence type="ECO:0000313" key="1">
    <source>
        <dbReference type="EMBL" id="KAG7407121.1"/>
    </source>
</evidence>
<dbReference type="AlphaFoldDB" id="A0A8J5U0I0"/>